<feature type="compositionally biased region" description="Polar residues" evidence="6">
    <location>
        <begin position="187"/>
        <end position="197"/>
    </location>
</feature>
<dbReference type="Pfam" id="PF01428">
    <property type="entry name" value="zf-AN1"/>
    <property type="match status" value="2"/>
</dbReference>
<dbReference type="Pfam" id="PF25403">
    <property type="entry name" value="zf-C2H2_ZFAND2"/>
    <property type="match status" value="1"/>
</dbReference>
<dbReference type="OrthoDB" id="431929at2759"/>
<dbReference type="InterPro" id="IPR035896">
    <property type="entry name" value="AN1-like_Znf"/>
</dbReference>
<accession>A0A2R6NDM9</accession>
<proteinExistence type="predicted"/>
<feature type="domain" description="AN1-type" evidence="7">
    <location>
        <begin position="107"/>
        <end position="155"/>
    </location>
</feature>
<evidence type="ECO:0000313" key="9">
    <source>
        <dbReference type="Proteomes" id="UP000186601"/>
    </source>
</evidence>
<dbReference type="Gene3D" id="4.10.1110.10">
    <property type="entry name" value="AN1-like Zinc finger"/>
    <property type="match status" value="2"/>
</dbReference>
<keyword evidence="3 5" id="KW-0863">Zinc-finger</keyword>
<dbReference type="AlphaFoldDB" id="A0A2R6NDM9"/>
<evidence type="ECO:0000256" key="2">
    <source>
        <dbReference type="ARBA" id="ARBA00022737"/>
    </source>
</evidence>
<dbReference type="PROSITE" id="PS51039">
    <property type="entry name" value="ZF_AN1"/>
    <property type="match status" value="2"/>
</dbReference>
<name>A0A2R6NDM9_9APHY</name>
<protein>
    <recommendedName>
        <fullName evidence="7">AN1-type domain-containing protein</fullName>
    </recommendedName>
</protein>
<reference evidence="8 9" key="1">
    <citation type="submission" date="2018-02" db="EMBL/GenBank/DDBJ databases">
        <title>Genome sequence of the basidiomycete white-rot fungus Phlebia centrifuga.</title>
        <authorList>
            <person name="Granchi Z."/>
            <person name="Peng M."/>
            <person name="de Vries R.P."/>
            <person name="Hilden K."/>
            <person name="Makela M.R."/>
            <person name="Grigoriev I."/>
            <person name="Riley R."/>
        </authorList>
    </citation>
    <scope>NUCLEOTIDE SEQUENCE [LARGE SCALE GENOMIC DNA]</scope>
    <source>
        <strain evidence="8 9">FBCC195</strain>
    </source>
</reference>
<evidence type="ECO:0000259" key="7">
    <source>
        <dbReference type="PROSITE" id="PS51039"/>
    </source>
</evidence>
<dbReference type="GO" id="GO:0005737">
    <property type="term" value="C:cytoplasm"/>
    <property type="evidence" value="ECO:0007669"/>
    <property type="project" value="TreeGrafter"/>
</dbReference>
<keyword evidence="2" id="KW-0677">Repeat</keyword>
<keyword evidence="4" id="KW-0862">Zinc</keyword>
<dbReference type="SMART" id="SM00154">
    <property type="entry name" value="ZnF_AN1"/>
    <property type="match status" value="2"/>
</dbReference>
<dbReference type="STRING" id="98765.A0A2R6NDM9"/>
<evidence type="ECO:0000256" key="4">
    <source>
        <dbReference type="ARBA" id="ARBA00022833"/>
    </source>
</evidence>
<dbReference type="GO" id="GO:0008270">
    <property type="term" value="F:zinc ion binding"/>
    <property type="evidence" value="ECO:0007669"/>
    <property type="project" value="UniProtKB-KW"/>
</dbReference>
<evidence type="ECO:0000256" key="1">
    <source>
        <dbReference type="ARBA" id="ARBA00022723"/>
    </source>
</evidence>
<evidence type="ECO:0000256" key="6">
    <source>
        <dbReference type="SAM" id="MobiDB-lite"/>
    </source>
</evidence>
<organism evidence="8 9">
    <name type="scientific">Hermanssonia centrifuga</name>
    <dbReference type="NCBI Taxonomy" id="98765"/>
    <lineage>
        <taxon>Eukaryota</taxon>
        <taxon>Fungi</taxon>
        <taxon>Dikarya</taxon>
        <taxon>Basidiomycota</taxon>
        <taxon>Agaricomycotina</taxon>
        <taxon>Agaricomycetes</taxon>
        <taxon>Polyporales</taxon>
        <taxon>Meruliaceae</taxon>
        <taxon>Hermanssonia</taxon>
    </lineage>
</organism>
<dbReference type="SUPFAM" id="SSF118310">
    <property type="entry name" value="AN1-like Zinc finger"/>
    <property type="match status" value="2"/>
</dbReference>
<dbReference type="InterPro" id="IPR057357">
    <property type="entry name" value="Znf-C2H2_ZFAND2A/B"/>
</dbReference>
<dbReference type="InterPro" id="IPR000058">
    <property type="entry name" value="Znf_AN1"/>
</dbReference>
<feature type="region of interest" description="Disordered" evidence="6">
    <location>
        <begin position="185"/>
        <end position="246"/>
    </location>
</feature>
<evidence type="ECO:0000256" key="5">
    <source>
        <dbReference type="PROSITE-ProRule" id="PRU00449"/>
    </source>
</evidence>
<gene>
    <name evidence="8" type="ORF">PHLCEN_2v13615</name>
</gene>
<dbReference type="Proteomes" id="UP000186601">
    <property type="component" value="Unassembled WGS sequence"/>
</dbReference>
<comment type="caution">
    <text evidence="8">The sequence shown here is derived from an EMBL/GenBank/DDBJ whole genome shotgun (WGS) entry which is preliminary data.</text>
</comment>
<evidence type="ECO:0000256" key="3">
    <source>
        <dbReference type="ARBA" id="ARBA00022771"/>
    </source>
</evidence>
<dbReference type="EMBL" id="MLYV02001350">
    <property type="protein sequence ID" value="PSR70464.1"/>
    <property type="molecule type" value="Genomic_DNA"/>
</dbReference>
<feature type="compositionally biased region" description="Basic and acidic residues" evidence="6">
    <location>
        <begin position="223"/>
        <end position="236"/>
    </location>
</feature>
<sequence>MSGTSTPTPERDEQLLDIGHQCSAPTCHLVDFLPFKCQHCNQSFCDEHFLPASHKCDKYDETKHNRIAPSCPLCNTPVAIPPGQDPNVRMERHINTECSVVTGRTKASITPHCAKAKCGKVLFSPIRCDTCKKQFCPQHRFPKDHTCAAALTSSAANSAKPMKSLPAQASAASFAAIAAMKRAAKDSTVSSNRPGLQTPNKVTVPPTKPISASLPAKPNLFSKTDRRARAERESRRKAMQARAKKGLLSEEEKAILAAEEAEAATEKDGCVIA</sequence>
<keyword evidence="1" id="KW-0479">Metal-binding</keyword>
<evidence type="ECO:0000313" key="8">
    <source>
        <dbReference type="EMBL" id="PSR70464.1"/>
    </source>
</evidence>
<dbReference type="PANTHER" id="PTHR14677">
    <property type="entry name" value="ARSENITE INDUCUBLE RNA ASSOCIATED PROTEIN AIP-1-RELATED"/>
    <property type="match status" value="1"/>
</dbReference>
<feature type="domain" description="AN1-type" evidence="7">
    <location>
        <begin position="16"/>
        <end position="64"/>
    </location>
</feature>
<keyword evidence="9" id="KW-1185">Reference proteome</keyword>
<dbReference type="PANTHER" id="PTHR14677:SF40">
    <property type="entry name" value="CDC48-ASSOCIATED UBIQUITIN-LIKE_ZINC FINGER PROTEIN 1"/>
    <property type="match status" value="1"/>
</dbReference>